<dbReference type="Gene3D" id="2.60.300.12">
    <property type="entry name" value="HesB-like domain"/>
    <property type="match status" value="1"/>
</dbReference>
<dbReference type="InterPro" id="IPR035903">
    <property type="entry name" value="HesB-like_dom_sf"/>
</dbReference>
<dbReference type="OrthoDB" id="1645729at2"/>
<name>A0A4U1MM76_9BACL</name>
<evidence type="ECO:0000313" key="4">
    <source>
        <dbReference type="Proteomes" id="UP000310541"/>
    </source>
</evidence>
<evidence type="ECO:0000259" key="2">
    <source>
        <dbReference type="Pfam" id="PF01521"/>
    </source>
</evidence>
<protein>
    <recommendedName>
        <fullName evidence="2">Core domain-containing protein</fullName>
    </recommendedName>
</protein>
<comment type="similarity">
    <text evidence="1">Belongs to the HesB/IscA family.</text>
</comment>
<dbReference type="SUPFAM" id="SSF89360">
    <property type="entry name" value="HesB-like domain"/>
    <property type="match status" value="1"/>
</dbReference>
<dbReference type="Proteomes" id="UP000310541">
    <property type="component" value="Unassembled WGS sequence"/>
</dbReference>
<feature type="domain" description="Core" evidence="2">
    <location>
        <begin position="1"/>
        <end position="93"/>
    </location>
</feature>
<dbReference type="RefSeq" id="WP_136945444.1">
    <property type="nucleotide sequence ID" value="NZ_SWFM01000001.1"/>
</dbReference>
<sequence>MKMTITKPAMNWFKREMELTEGDNLRFFVRVGGCSTVQDGFSLGMTVETPTEPALSIQEEGITFFVEEKDIWFFENQDFTVKFSRNKDEIEFVHGN</sequence>
<dbReference type="Pfam" id="PF01521">
    <property type="entry name" value="Fe-S_biosyn"/>
    <property type="match status" value="1"/>
</dbReference>
<reference evidence="3 4" key="1">
    <citation type="submission" date="2019-04" db="EMBL/GenBank/DDBJ databases">
        <title>Genome sequence of Bacillus hwajinpoensis strain Y2.</title>
        <authorList>
            <person name="Fair J.L."/>
            <person name="Maclea K.S."/>
        </authorList>
    </citation>
    <scope>NUCLEOTIDE SEQUENCE [LARGE SCALE GENOMIC DNA]</scope>
    <source>
        <strain evidence="3 4">Y2</strain>
    </source>
</reference>
<comment type="caution">
    <text evidence="3">The sequence shown here is derived from an EMBL/GenBank/DDBJ whole genome shotgun (WGS) entry which is preliminary data.</text>
</comment>
<gene>
    <name evidence="3" type="ORF">FBF83_01835</name>
</gene>
<dbReference type="EMBL" id="SWFM01000001">
    <property type="protein sequence ID" value="TKD71570.1"/>
    <property type="molecule type" value="Genomic_DNA"/>
</dbReference>
<organism evidence="3 4">
    <name type="scientific">Guptibacillus hwajinpoensis</name>
    <dbReference type="NCBI Taxonomy" id="208199"/>
    <lineage>
        <taxon>Bacteria</taxon>
        <taxon>Bacillati</taxon>
        <taxon>Bacillota</taxon>
        <taxon>Bacilli</taxon>
        <taxon>Bacillales</taxon>
        <taxon>Guptibacillaceae</taxon>
        <taxon>Guptibacillus</taxon>
    </lineage>
</organism>
<evidence type="ECO:0000313" key="3">
    <source>
        <dbReference type="EMBL" id="TKD71570.1"/>
    </source>
</evidence>
<dbReference type="PIRSF" id="PIRSF034852">
    <property type="entry name" value="UCP034852"/>
    <property type="match status" value="1"/>
</dbReference>
<dbReference type="InterPro" id="IPR000361">
    <property type="entry name" value="ATAP_core_dom"/>
</dbReference>
<evidence type="ECO:0000256" key="1">
    <source>
        <dbReference type="ARBA" id="ARBA00006718"/>
    </source>
</evidence>
<proteinExistence type="inferred from homology"/>
<dbReference type="AlphaFoldDB" id="A0A4U1MM76"/>
<accession>A0A4U1MM76</accession>
<dbReference type="InterPro" id="IPR008326">
    <property type="entry name" value="PdhI-like"/>
</dbReference>